<dbReference type="InterPro" id="IPR006571">
    <property type="entry name" value="TLDc_dom"/>
</dbReference>
<dbReference type="AlphaFoldDB" id="A0A2P4PGT2"/>
<accession>A0A2P4PGT2</accession>
<evidence type="ECO:0008006" key="5">
    <source>
        <dbReference type="Google" id="ProtNLM"/>
    </source>
</evidence>
<dbReference type="GO" id="GO:0005737">
    <property type="term" value="C:cytoplasm"/>
    <property type="evidence" value="ECO:0007669"/>
    <property type="project" value="TreeGrafter"/>
</dbReference>
<evidence type="ECO:0000259" key="1">
    <source>
        <dbReference type="PROSITE" id="PS50097"/>
    </source>
</evidence>
<feature type="domain" description="BTB" evidence="1">
    <location>
        <begin position="23"/>
        <end position="96"/>
    </location>
</feature>
<dbReference type="CDD" id="cd18186">
    <property type="entry name" value="BTB_POZ_ZBTB_KLHL-like"/>
    <property type="match status" value="2"/>
</dbReference>
<dbReference type="InterPro" id="IPR052407">
    <property type="entry name" value="BTB_POZ_domain_cont_9"/>
</dbReference>
<dbReference type="PROSITE" id="PS50097">
    <property type="entry name" value="BTB"/>
    <property type="match status" value="2"/>
</dbReference>
<evidence type="ECO:0000313" key="3">
    <source>
        <dbReference type="EMBL" id="POG64570.1"/>
    </source>
</evidence>
<dbReference type="Gene3D" id="3.30.710.10">
    <property type="entry name" value="Potassium Channel Kv1.1, Chain A"/>
    <property type="match status" value="2"/>
</dbReference>
<feature type="domain" description="TLDc" evidence="2">
    <location>
        <begin position="764"/>
        <end position="942"/>
    </location>
</feature>
<comment type="caution">
    <text evidence="3">The sequence shown here is derived from an EMBL/GenBank/DDBJ whole genome shotgun (WGS) entry which is preliminary data.</text>
</comment>
<dbReference type="SMART" id="SM00225">
    <property type="entry name" value="BTB"/>
    <property type="match status" value="2"/>
</dbReference>
<dbReference type="Proteomes" id="UP000018888">
    <property type="component" value="Unassembled WGS sequence"/>
</dbReference>
<dbReference type="PROSITE" id="PS51886">
    <property type="entry name" value="TLDC"/>
    <property type="match status" value="2"/>
</dbReference>
<dbReference type="InterPro" id="IPR000210">
    <property type="entry name" value="BTB/POZ_dom"/>
</dbReference>
<organism evidence="3 4">
    <name type="scientific">Rhizophagus irregularis (strain DAOM 181602 / DAOM 197198 / MUCL 43194)</name>
    <name type="common">Arbuscular mycorrhizal fungus</name>
    <name type="synonym">Glomus intraradices</name>
    <dbReference type="NCBI Taxonomy" id="747089"/>
    <lineage>
        <taxon>Eukaryota</taxon>
        <taxon>Fungi</taxon>
        <taxon>Fungi incertae sedis</taxon>
        <taxon>Mucoromycota</taxon>
        <taxon>Glomeromycotina</taxon>
        <taxon>Glomeromycetes</taxon>
        <taxon>Glomerales</taxon>
        <taxon>Glomeraceae</taxon>
        <taxon>Rhizophagus</taxon>
    </lineage>
</organism>
<dbReference type="VEuPathDB" id="FungiDB:RhiirFUN_007875"/>
<name>A0A2P4PGT2_RHIID</name>
<dbReference type="SMART" id="SM00875">
    <property type="entry name" value="BACK"/>
    <property type="match status" value="2"/>
</dbReference>
<dbReference type="PANTHER" id="PTHR46306">
    <property type="entry name" value="BTB/POZ DOMAIN-CONTAINING PROTEIN 9"/>
    <property type="match status" value="1"/>
</dbReference>
<proteinExistence type="predicted"/>
<dbReference type="EMBL" id="AUPC02000237">
    <property type="protein sequence ID" value="POG64570.1"/>
    <property type="molecule type" value="Genomic_DNA"/>
</dbReference>
<dbReference type="PANTHER" id="PTHR46306:SF1">
    <property type="entry name" value="BTB_POZ DOMAIN-CONTAINING PROTEIN 9"/>
    <property type="match status" value="1"/>
</dbReference>
<dbReference type="Pfam" id="PF00651">
    <property type="entry name" value="BTB"/>
    <property type="match status" value="2"/>
</dbReference>
<evidence type="ECO:0000313" key="4">
    <source>
        <dbReference type="Proteomes" id="UP000018888"/>
    </source>
</evidence>
<dbReference type="InterPro" id="IPR011333">
    <property type="entry name" value="SKP1/BTB/POZ_sf"/>
</dbReference>
<evidence type="ECO:0000259" key="2">
    <source>
        <dbReference type="PROSITE" id="PS51886"/>
    </source>
</evidence>
<keyword evidence="4" id="KW-1185">Reference proteome</keyword>
<sequence length="944" mass="110547">MSTQFLSKLSQNYIELLGDNEYYDVTIEVGEDPNVKILRAHINILCYRSPYLRRILASSKKNKDNVLAHIKLPNISPEVFQIILKYIYGGILSLNDHDTSEIFKILLAADELLLQEPVDYLQKYLIGNKSEWMEQNFELIHRTSFQSNSLLQLQQFCTNFMAKSPEKIFKSLDFTSLPEQSLVQLIKRNDLQMKEIEVWEHVLKWGLARNPTLLSDPNNWSENDFKTMENTLQQLLSLIRFFSLSSKEFLEKVHPFKNLLRRQLYEDLLKSHLDPISDPNNSILPPRKIGIEKIIDTKIVNLEIASTISKWIDKTAIVVNSKFDHLRELYLPYKFQLLLRGSRDGFTPKKFHELCDNISHTVTFIKVKGTEEILGGYNPIIWNSNGGWGKTKDSFIFSFKNNNVKDAIISNVTNDLAINYWNIHGPFFGDDIIIYASGGENTDYDCIWCKKNQYEKRIRDTEDRFSMDDYEPNDKNQNYIELLEDNEYYDVTIEVGEDPNVKILRAHINILCYRSPYLRRTLASSKKNKDNVLAHIKLPNISPEVFQVILKYIYGGIFPLNDHDNSEIFKILLAADELLLQELVDYLQTYLIENKSEWLEQHFELVHRKSFQSNSLIKLQQFCTDFMANSPEKIFNSLDFTSLPENSLVQLIKRDDLQMKEVEVWEHVIKWGLAQNPTLLPDTDTWSNEDFKIMENTLKHCLPLVRFFSLSSKNFLQKVRPYKNLLERQLYENLLNSHLDPDSEPIDNISLPRNIKIDGIIDSKIINNLNIISVVSRRIAKMVINNKFDHLRELHLPYKFQLLLRGSRDGFTPKKFHELCDDRPHTVTFIKVKGTKEILGGYNPIIWKSSDGWGKTKDSFIFSFKNNDVKDVTISNIENADYAIYYYYRNGPRFGDDIIMHASGGNYTDYDEIRCKKKYYEKKIRNTENYFSIDDYEVFQIVKK</sequence>
<gene>
    <name evidence="3" type="ORF">GLOIN_2v1782772</name>
</gene>
<dbReference type="Pfam" id="PF07707">
    <property type="entry name" value="BACK"/>
    <property type="match status" value="2"/>
</dbReference>
<dbReference type="InterPro" id="IPR011705">
    <property type="entry name" value="BACK"/>
</dbReference>
<feature type="domain" description="BTB" evidence="1">
    <location>
        <begin position="489"/>
        <end position="562"/>
    </location>
</feature>
<dbReference type="VEuPathDB" id="FungiDB:RhiirFUN_007876"/>
<protein>
    <recommendedName>
        <fullName evidence="5">Kelch-like protein 17</fullName>
    </recommendedName>
</protein>
<dbReference type="Pfam" id="PF07534">
    <property type="entry name" value="TLD"/>
    <property type="match status" value="2"/>
</dbReference>
<dbReference type="SUPFAM" id="SSF54695">
    <property type="entry name" value="POZ domain"/>
    <property type="match status" value="2"/>
</dbReference>
<feature type="domain" description="TLDc" evidence="2">
    <location>
        <begin position="298"/>
        <end position="476"/>
    </location>
</feature>
<reference evidence="3 4" key="2">
    <citation type="journal article" date="2018" name="New Phytol.">
        <title>High intraspecific genome diversity in the model arbuscular mycorrhizal symbiont Rhizophagus irregularis.</title>
        <authorList>
            <person name="Chen E.C.H."/>
            <person name="Morin E."/>
            <person name="Beaudet D."/>
            <person name="Noel J."/>
            <person name="Yildirir G."/>
            <person name="Ndikumana S."/>
            <person name="Charron P."/>
            <person name="St-Onge C."/>
            <person name="Giorgi J."/>
            <person name="Kruger M."/>
            <person name="Marton T."/>
            <person name="Ropars J."/>
            <person name="Grigoriev I.V."/>
            <person name="Hainaut M."/>
            <person name="Henrissat B."/>
            <person name="Roux C."/>
            <person name="Martin F."/>
            <person name="Corradi N."/>
        </authorList>
    </citation>
    <scope>NUCLEOTIDE SEQUENCE [LARGE SCALE GENOMIC DNA]</scope>
    <source>
        <strain evidence="3 4">DAOM 197198</strain>
    </source>
</reference>
<dbReference type="Gene3D" id="1.25.40.420">
    <property type="match status" value="2"/>
</dbReference>
<reference evidence="3 4" key="1">
    <citation type="journal article" date="2013" name="Proc. Natl. Acad. Sci. U.S.A.">
        <title>Genome of an arbuscular mycorrhizal fungus provides insight into the oldest plant symbiosis.</title>
        <authorList>
            <person name="Tisserant E."/>
            <person name="Malbreil M."/>
            <person name="Kuo A."/>
            <person name="Kohler A."/>
            <person name="Symeonidi A."/>
            <person name="Balestrini R."/>
            <person name="Charron P."/>
            <person name="Duensing N."/>
            <person name="Frei Dit Frey N."/>
            <person name="Gianinazzi-Pearson V."/>
            <person name="Gilbert L.B."/>
            <person name="Handa Y."/>
            <person name="Herr J.R."/>
            <person name="Hijri M."/>
            <person name="Koul R."/>
            <person name="Kawaguchi M."/>
            <person name="Krajinski F."/>
            <person name="Lammers P.J."/>
            <person name="Masclaux F.G."/>
            <person name="Murat C."/>
            <person name="Morin E."/>
            <person name="Ndikumana S."/>
            <person name="Pagni M."/>
            <person name="Petitpierre D."/>
            <person name="Requena N."/>
            <person name="Rosikiewicz P."/>
            <person name="Riley R."/>
            <person name="Saito K."/>
            <person name="San Clemente H."/>
            <person name="Shapiro H."/>
            <person name="van Tuinen D."/>
            <person name="Becard G."/>
            <person name="Bonfante P."/>
            <person name="Paszkowski U."/>
            <person name="Shachar-Hill Y.Y."/>
            <person name="Tuskan G.A."/>
            <person name="Young P.W."/>
            <person name="Sanders I.R."/>
            <person name="Henrissat B."/>
            <person name="Rensing S.A."/>
            <person name="Grigoriev I.V."/>
            <person name="Corradi N."/>
            <person name="Roux C."/>
            <person name="Martin F."/>
        </authorList>
    </citation>
    <scope>NUCLEOTIDE SEQUENCE [LARGE SCALE GENOMIC DNA]</scope>
    <source>
        <strain evidence="3 4">DAOM 197198</strain>
    </source>
</reference>